<dbReference type="PANTHER" id="PTHR47250:SF3">
    <property type="entry name" value="HISTONE-LYSINE N-METHYLTRANSFERASE SET-6"/>
    <property type="match status" value="1"/>
</dbReference>
<organism evidence="2">
    <name type="scientific">Fusarium oxysporum Fo47</name>
    <dbReference type="NCBI Taxonomy" id="660027"/>
    <lineage>
        <taxon>Eukaryota</taxon>
        <taxon>Fungi</taxon>
        <taxon>Dikarya</taxon>
        <taxon>Ascomycota</taxon>
        <taxon>Pezizomycotina</taxon>
        <taxon>Sordariomycetes</taxon>
        <taxon>Hypocreomycetidae</taxon>
        <taxon>Hypocreales</taxon>
        <taxon>Nectriaceae</taxon>
        <taxon>Fusarium</taxon>
        <taxon>Fusarium oxysporum species complex</taxon>
    </lineage>
</organism>
<dbReference type="AlphaFoldDB" id="W9JUH8"/>
<reference evidence="2" key="2">
    <citation type="submission" date="2012-06" db="EMBL/GenBank/DDBJ databases">
        <title>Annotation of the Genome Sequence of Fusarium oxysporum Fo47.</title>
        <authorList>
            <consortium name="The Broad Institute Genomics Platform"/>
            <person name="Ma L.-J."/>
            <person name="Corby-Kistler H."/>
            <person name="Broz K."/>
            <person name="Gale L.R."/>
            <person name="Jonkers W."/>
            <person name="O'Donnell K."/>
            <person name="Ploetz R."/>
            <person name="Steinberg C."/>
            <person name="Schwartz D.C."/>
            <person name="VanEtten H."/>
            <person name="Zhou S."/>
            <person name="Young S.K."/>
            <person name="Zeng Q."/>
            <person name="Gargeya S."/>
            <person name="Fitzgerald M."/>
            <person name="Abouelleil A."/>
            <person name="Alvarado L."/>
            <person name="Chapman S.B."/>
            <person name="Gainer-Dewar J."/>
            <person name="Goldberg J."/>
            <person name="Griggs A."/>
            <person name="Gujja S."/>
            <person name="Hansen M."/>
            <person name="Howarth C."/>
            <person name="Imamovic A."/>
            <person name="Ireland A."/>
            <person name="Larimer J."/>
            <person name="McCowan C."/>
            <person name="Murphy C."/>
            <person name="Pearson M."/>
            <person name="Poon T.W."/>
            <person name="Priest M."/>
            <person name="Roberts A."/>
            <person name="Saif S."/>
            <person name="Shea T."/>
            <person name="Sykes S."/>
            <person name="Wortman J."/>
            <person name="Nusbaum C."/>
            <person name="Birren B."/>
        </authorList>
    </citation>
    <scope>NUCLEOTIDE SEQUENCE</scope>
    <source>
        <strain evidence="2">Fo47</strain>
    </source>
</reference>
<dbReference type="SUPFAM" id="SSF82199">
    <property type="entry name" value="SET domain"/>
    <property type="match status" value="1"/>
</dbReference>
<dbReference type="PANTHER" id="PTHR47250">
    <property type="entry name" value="HISTONE-LYSINE N-METHYLTRANSFERASE SET-6"/>
    <property type="match status" value="1"/>
</dbReference>
<proteinExistence type="predicted"/>
<reference evidence="2" key="1">
    <citation type="submission" date="2011-06" db="EMBL/GenBank/DDBJ databases">
        <title>The Genome Sequence of Fusarium oxysporum Fo47.</title>
        <authorList>
            <consortium name="The Broad Institute Genome Sequencing Platform"/>
            <person name="Ma L.-J."/>
            <person name="Gale L.R."/>
            <person name="Schwartz D.C."/>
            <person name="Zhou S."/>
            <person name="Corby-Kistler H."/>
            <person name="Young S.K."/>
            <person name="Zeng Q."/>
            <person name="Gargeya S."/>
            <person name="Fitzgerald M."/>
            <person name="Haas B."/>
            <person name="Abouelleil A."/>
            <person name="Alvarado L."/>
            <person name="Arachchi H.M."/>
            <person name="Berlin A."/>
            <person name="Brown A."/>
            <person name="Chapman S.B."/>
            <person name="Chen Z."/>
            <person name="Dunbar C."/>
            <person name="Freedman E."/>
            <person name="Gearin G."/>
            <person name="Gellesch M."/>
            <person name="Goldberg J."/>
            <person name="Griggs A."/>
            <person name="Gujja S."/>
            <person name="Heiman D."/>
            <person name="Howarth C."/>
            <person name="Larson L."/>
            <person name="Lui A."/>
            <person name="MacDonald P.J.P."/>
            <person name="Mehta T."/>
            <person name="Montmayeur A."/>
            <person name="Murphy C."/>
            <person name="Neiman D."/>
            <person name="Pearson M."/>
            <person name="Priest M."/>
            <person name="Roberts A."/>
            <person name="Saif S."/>
            <person name="Shea T."/>
            <person name="Shenoy N."/>
            <person name="Sisk P."/>
            <person name="Stolte C."/>
            <person name="Sykes S."/>
            <person name="Wortman J."/>
            <person name="Nusbaum C."/>
            <person name="Birren B."/>
        </authorList>
    </citation>
    <scope>NUCLEOTIDE SEQUENCE [LARGE SCALE GENOMIC DNA]</scope>
    <source>
        <strain evidence="2">Fo47</strain>
    </source>
</reference>
<dbReference type="Proteomes" id="UP000030766">
    <property type="component" value="Unassembled WGS sequence"/>
</dbReference>
<dbReference type="InterPro" id="IPR001214">
    <property type="entry name" value="SET_dom"/>
</dbReference>
<gene>
    <name evidence="2" type="ORF">FOZG_13041</name>
</gene>
<dbReference type="Pfam" id="PF00856">
    <property type="entry name" value="SET"/>
    <property type="match status" value="1"/>
</dbReference>
<feature type="domain" description="SET" evidence="1">
    <location>
        <begin position="25"/>
        <end position="79"/>
    </location>
</feature>
<protein>
    <recommendedName>
        <fullName evidence="1">SET domain-containing protein</fullName>
    </recommendedName>
</protein>
<dbReference type="Gene3D" id="2.170.270.10">
    <property type="entry name" value="SET domain"/>
    <property type="match status" value="1"/>
</dbReference>
<dbReference type="CDD" id="cd08161">
    <property type="entry name" value="SET"/>
    <property type="match status" value="1"/>
</dbReference>
<evidence type="ECO:0000313" key="2">
    <source>
        <dbReference type="EMBL" id="EWZ33280.1"/>
    </source>
</evidence>
<accession>W9JUH8</accession>
<dbReference type="EMBL" id="JH717905">
    <property type="protein sequence ID" value="EWZ33280.1"/>
    <property type="molecule type" value="Genomic_DNA"/>
</dbReference>
<dbReference type="HOGENOM" id="CLU_2223368_0_0_1"/>
<sequence length="106" mass="12251">MMTPKLMVSMKREMRLNMARILVVITTLAHIYGNWARKMNHSCNFNVQFVSMRVSRKWRAMIQAVRNIALGEPVTVDYGAEYWEGRAISCMCGSARCIYGNKKEDI</sequence>
<dbReference type="InterPro" id="IPR046341">
    <property type="entry name" value="SET_dom_sf"/>
</dbReference>
<dbReference type="VEuPathDB" id="FungiDB:FOZG_13041"/>
<evidence type="ECO:0000259" key="1">
    <source>
        <dbReference type="Pfam" id="PF00856"/>
    </source>
</evidence>
<name>W9JUH8_FUSOX</name>
<dbReference type="InterPro" id="IPR053105">
    <property type="entry name" value="Class_V-like_SAM-MTase"/>
</dbReference>